<sequence length="120" mass="14235">MKHNFEISYTQQGDYLLPDLKLPEQPKVEIGVWGKRHLRYIKQHHKIRYTNLLTSCKLTAYLADINEQAEDMFFRLVKQLAEKEGITEQLKAENQMLWVARMNNIRNRATEIVNAELIYS</sequence>
<keyword evidence="2" id="KW-1185">Reference proteome</keyword>
<dbReference type="RefSeq" id="WP_201427298.1">
    <property type="nucleotide sequence ID" value="NZ_JAEQMG010000054.1"/>
</dbReference>
<organism evidence="1 2">
    <name type="scientific">Ruminococcus difficilis</name>
    <dbReference type="NCBI Taxonomy" id="2763069"/>
    <lineage>
        <taxon>Bacteria</taxon>
        <taxon>Bacillati</taxon>
        <taxon>Bacillota</taxon>
        <taxon>Clostridia</taxon>
        <taxon>Eubacteriales</taxon>
        <taxon>Oscillospiraceae</taxon>
        <taxon>Ruminococcus</taxon>
    </lineage>
</organism>
<evidence type="ECO:0000313" key="2">
    <source>
        <dbReference type="Proteomes" id="UP000633365"/>
    </source>
</evidence>
<name>A0A934TZB5_9FIRM</name>
<evidence type="ECO:0000313" key="1">
    <source>
        <dbReference type="EMBL" id="MBK6088397.1"/>
    </source>
</evidence>
<accession>A0A934TZB5</accession>
<dbReference type="AlphaFoldDB" id="A0A934TZB5"/>
<dbReference type="Proteomes" id="UP000633365">
    <property type="component" value="Unassembled WGS sequence"/>
</dbReference>
<protein>
    <submittedName>
        <fullName evidence="1">TnpV protein</fullName>
    </submittedName>
</protein>
<dbReference type="InterPro" id="IPR026989">
    <property type="entry name" value="TnpV"/>
</dbReference>
<dbReference type="EMBL" id="JAEQMG010000054">
    <property type="protein sequence ID" value="MBK6088397.1"/>
    <property type="molecule type" value="Genomic_DNA"/>
</dbReference>
<comment type="caution">
    <text evidence="1">The sequence shown here is derived from an EMBL/GenBank/DDBJ whole genome shotgun (WGS) entry which is preliminary data.</text>
</comment>
<gene>
    <name evidence="1" type="ORF">JKK62_06950</name>
</gene>
<dbReference type="Pfam" id="PF14198">
    <property type="entry name" value="TnpV"/>
    <property type="match status" value="1"/>
</dbReference>
<proteinExistence type="predicted"/>
<reference evidence="1" key="1">
    <citation type="submission" date="2021-01" db="EMBL/GenBank/DDBJ databases">
        <title>Genome public.</title>
        <authorList>
            <person name="Liu C."/>
            <person name="Sun Q."/>
        </authorList>
    </citation>
    <scope>NUCLEOTIDE SEQUENCE</scope>
    <source>
        <strain evidence="1">M6</strain>
    </source>
</reference>